<evidence type="ECO:0000313" key="2">
    <source>
        <dbReference type="Proteomes" id="UP000011650"/>
    </source>
</evidence>
<accession>M0NQL0</accession>
<dbReference type="PATRIC" id="fig|1227482.3.peg.1849"/>
<protein>
    <submittedName>
        <fullName evidence="1">Integrase domain-containing protein SAM domain-containing protein</fullName>
    </submittedName>
</protein>
<name>M0NQL0_9EURY</name>
<comment type="caution">
    <text evidence="1">The sequence shown here is derived from an EMBL/GenBank/DDBJ whole genome shotgun (WGS) entry which is preliminary data.</text>
</comment>
<reference evidence="1 2" key="1">
    <citation type="journal article" date="2014" name="PLoS Genet.">
        <title>Phylogenetically driven sequencing of extremely halophilic archaea reveals strategies for static and dynamic osmo-response.</title>
        <authorList>
            <person name="Becker E.A."/>
            <person name="Seitzer P.M."/>
            <person name="Tritt A."/>
            <person name="Larsen D."/>
            <person name="Krusor M."/>
            <person name="Yao A.I."/>
            <person name="Wu D."/>
            <person name="Madern D."/>
            <person name="Eisen J.A."/>
            <person name="Darling A.E."/>
            <person name="Facciotti M.T."/>
        </authorList>
    </citation>
    <scope>NUCLEOTIDE SEQUENCE [LARGE SCALE GENOMIC DNA]</scope>
    <source>
        <strain evidence="1 2">DSM 21995</strain>
    </source>
</reference>
<dbReference type="Proteomes" id="UP000011650">
    <property type="component" value="Unassembled WGS sequence"/>
</dbReference>
<dbReference type="AlphaFoldDB" id="M0NQL0"/>
<gene>
    <name evidence="1" type="ORF">C469_09185</name>
</gene>
<dbReference type="EMBL" id="AOJG01000025">
    <property type="protein sequence ID" value="EMA60227.1"/>
    <property type="molecule type" value="Genomic_DNA"/>
</dbReference>
<organism evidence="1 2">
    <name type="scientific">Halorubrum lipolyticum DSM 21995</name>
    <dbReference type="NCBI Taxonomy" id="1227482"/>
    <lineage>
        <taxon>Archaea</taxon>
        <taxon>Methanobacteriati</taxon>
        <taxon>Methanobacteriota</taxon>
        <taxon>Stenosarchaea group</taxon>
        <taxon>Halobacteria</taxon>
        <taxon>Halobacteriales</taxon>
        <taxon>Haloferacaceae</taxon>
        <taxon>Halorubrum</taxon>
    </lineage>
</organism>
<keyword evidence="2" id="KW-1185">Reference proteome</keyword>
<proteinExistence type="predicted"/>
<sequence>MWLEGIDAVVDDLHTKVRSPVLRDVQNVRDVMLESDRAEESLEYLSKYEYASRPHVVLTLMWHTMMRTGTVHSLDADDCDPDGRYIGVVHRPETGTTIKNGSVENG</sequence>
<evidence type="ECO:0000313" key="1">
    <source>
        <dbReference type="EMBL" id="EMA60227.1"/>
    </source>
</evidence>